<evidence type="ECO:0000256" key="4">
    <source>
        <dbReference type="ARBA" id="ARBA00022490"/>
    </source>
</evidence>
<keyword evidence="4" id="KW-0963">Cytoplasm</keyword>
<accession>A0AA35R583</accession>
<name>A0AA35R583_GEOBA</name>
<evidence type="ECO:0000256" key="7">
    <source>
        <dbReference type="SAM" id="MobiDB-lite"/>
    </source>
</evidence>
<evidence type="ECO:0000256" key="5">
    <source>
        <dbReference type="ARBA" id="ARBA00023242"/>
    </source>
</evidence>
<dbReference type="Pfam" id="PF01997">
    <property type="entry name" value="Translin"/>
    <property type="match status" value="1"/>
</dbReference>
<dbReference type="PANTHER" id="PTHR10741">
    <property type="entry name" value="TRANSLIN AND TRANSLIN ASSOCIATED PROTEIN X"/>
    <property type="match status" value="1"/>
</dbReference>
<dbReference type="EMBL" id="CASHTH010000571">
    <property type="protein sequence ID" value="CAI8004779.1"/>
    <property type="molecule type" value="Genomic_DNA"/>
</dbReference>
<evidence type="ECO:0000313" key="8">
    <source>
        <dbReference type="EMBL" id="CAI8004779.1"/>
    </source>
</evidence>
<dbReference type="CDD" id="cd14820">
    <property type="entry name" value="TRAX"/>
    <property type="match status" value="1"/>
</dbReference>
<evidence type="ECO:0000256" key="2">
    <source>
        <dbReference type="ARBA" id="ARBA00004496"/>
    </source>
</evidence>
<evidence type="ECO:0000256" key="6">
    <source>
        <dbReference type="PIRSR" id="PIRSR602848-1"/>
    </source>
</evidence>
<dbReference type="GO" id="GO:0005737">
    <property type="term" value="C:cytoplasm"/>
    <property type="evidence" value="ECO:0007669"/>
    <property type="project" value="UniProtKB-SubCell"/>
</dbReference>
<feature type="binding site" evidence="6">
    <location>
        <position position="195"/>
    </location>
    <ligand>
        <name>Mg(2+)</name>
        <dbReference type="ChEBI" id="CHEBI:18420"/>
    </ligand>
</feature>
<evidence type="ECO:0000256" key="3">
    <source>
        <dbReference type="ARBA" id="ARBA00005902"/>
    </source>
</evidence>
<comment type="caution">
    <text evidence="8">The sequence shown here is derived from an EMBL/GenBank/DDBJ whole genome shotgun (WGS) entry which is preliminary data.</text>
</comment>
<dbReference type="GO" id="GO:0005634">
    <property type="term" value="C:nucleus"/>
    <property type="evidence" value="ECO:0007669"/>
    <property type="project" value="UniProtKB-SubCell"/>
</dbReference>
<sequence>MSKRRKDDQGRRGNREYSNRKRDEPKQFNATVEESVPCLYADVFSEYKTELERRHDRHERLVKLSRDTTIHSKRAIFLLHRAAILDRGGSEREERLDEAEGKLQEVGQFLQSTARELTGLDPWLHLSAFSPGLQEFVEALAYYVFLRQGGLVSHEEVCHWLEFSCADEGSGDGEAVCVPLSRLNYVLGIADLTGELMRMCITAVGAGQQRVPFQLLPFISSIYHGFQSLPPISKEILHKLRTLRSSVGKIETACYTLKIRGSEIPRHMLGDVFHSTASQESDPFDQ</sequence>
<dbReference type="InterPro" id="IPR036081">
    <property type="entry name" value="Translin_sf"/>
</dbReference>
<dbReference type="Gene3D" id="1.20.58.190">
    <property type="entry name" value="Translin, domain 1"/>
    <property type="match status" value="1"/>
</dbReference>
<evidence type="ECO:0000313" key="9">
    <source>
        <dbReference type="Proteomes" id="UP001174909"/>
    </source>
</evidence>
<dbReference type="Proteomes" id="UP001174909">
    <property type="component" value="Unassembled WGS sequence"/>
</dbReference>
<keyword evidence="6" id="KW-0479">Metal-binding</keyword>
<proteinExistence type="inferred from homology"/>
<dbReference type="InterPro" id="IPR016068">
    <property type="entry name" value="Translin_N"/>
</dbReference>
<dbReference type="AlphaFoldDB" id="A0AA35R583"/>
<gene>
    <name evidence="8" type="ORF">GBAR_LOCUS4002</name>
</gene>
<keyword evidence="6" id="KW-0460">Magnesium</keyword>
<dbReference type="Gene3D" id="1.20.58.200">
    <property type="entry name" value="Translin, domain 2"/>
    <property type="match status" value="1"/>
</dbReference>
<dbReference type="SUPFAM" id="SSF74784">
    <property type="entry name" value="Translin"/>
    <property type="match status" value="1"/>
</dbReference>
<feature type="binding site" evidence="6">
    <location>
        <position position="138"/>
    </location>
    <ligand>
        <name>Mg(2+)</name>
        <dbReference type="ChEBI" id="CHEBI:18420"/>
    </ligand>
</feature>
<organism evidence="8 9">
    <name type="scientific">Geodia barretti</name>
    <name type="common">Barrett's horny sponge</name>
    <dbReference type="NCBI Taxonomy" id="519541"/>
    <lineage>
        <taxon>Eukaryota</taxon>
        <taxon>Metazoa</taxon>
        <taxon>Porifera</taxon>
        <taxon>Demospongiae</taxon>
        <taxon>Heteroscleromorpha</taxon>
        <taxon>Tetractinellida</taxon>
        <taxon>Astrophorina</taxon>
        <taxon>Geodiidae</taxon>
        <taxon>Geodia</taxon>
    </lineage>
</organism>
<dbReference type="GO" id="GO:0043565">
    <property type="term" value="F:sequence-specific DNA binding"/>
    <property type="evidence" value="ECO:0007669"/>
    <property type="project" value="InterPro"/>
</dbReference>
<feature type="compositionally biased region" description="Basic and acidic residues" evidence="7">
    <location>
        <begin position="1"/>
        <end position="26"/>
    </location>
</feature>
<reference evidence="8" key="1">
    <citation type="submission" date="2023-03" db="EMBL/GenBank/DDBJ databases">
        <authorList>
            <person name="Steffen K."/>
            <person name="Cardenas P."/>
        </authorList>
    </citation>
    <scope>NUCLEOTIDE SEQUENCE</scope>
</reference>
<dbReference type="GO" id="GO:0046872">
    <property type="term" value="F:metal ion binding"/>
    <property type="evidence" value="ECO:0007669"/>
    <property type="project" value="UniProtKB-KW"/>
</dbReference>
<dbReference type="InterPro" id="IPR016069">
    <property type="entry name" value="Translin_C"/>
</dbReference>
<keyword evidence="9" id="KW-1185">Reference proteome</keyword>
<comment type="subcellular location">
    <subcellularLocation>
        <location evidence="2">Cytoplasm</location>
    </subcellularLocation>
    <subcellularLocation>
        <location evidence="1">Nucleus</location>
    </subcellularLocation>
</comment>
<evidence type="ECO:0000256" key="1">
    <source>
        <dbReference type="ARBA" id="ARBA00004123"/>
    </source>
</evidence>
<dbReference type="FunFam" id="1.20.58.200:FF:000001">
    <property type="entry name" value="Translin-associated factor X"/>
    <property type="match status" value="1"/>
</dbReference>
<dbReference type="InterPro" id="IPR002848">
    <property type="entry name" value="Translin_fam"/>
</dbReference>
<comment type="similarity">
    <text evidence="3">Belongs to the translin family.</text>
</comment>
<protein>
    <submittedName>
        <fullName evidence="8">Translin-associated protein X</fullName>
    </submittedName>
</protein>
<keyword evidence="5" id="KW-0539">Nucleus</keyword>
<feature type="region of interest" description="Disordered" evidence="7">
    <location>
        <begin position="1"/>
        <end position="29"/>
    </location>
</feature>